<dbReference type="InterPro" id="IPR003583">
    <property type="entry name" value="Hlx-hairpin-Hlx_DNA-bd_motif"/>
</dbReference>
<dbReference type="Pfam" id="PF12836">
    <property type="entry name" value="HHH_3"/>
    <property type="match status" value="1"/>
</dbReference>
<accession>A0A1C4ANE3</accession>
<dbReference type="Gene3D" id="1.10.150.280">
    <property type="entry name" value="AF1531-like domain"/>
    <property type="match status" value="1"/>
</dbReference>
<dbReference type="InterPro" id="IPR004509">
    <property type="entry name" value="Competence_ComEA_HhH"/>
</dbReference>
<keyword evidence="2" id="KW-0677">Repeat</keyword>
<keyword evidence="1 5" id="KW-0732">Signal</keyword>
<reference evidence="8" key="1">
    <citation type="submission" date="2016-08" db="EMBL/GenBank/DDBJ databases">
        <authorList>
            <person name="Varghese N."/>
            <person name="Submissions Spin"/>
        </authorList>
    </citation>
    <scope>NUCLEOTIDE SEQUENCE [LARGE SCALE GENOMIC DNA]</scope>
    <source>
        <strain evidence="8">REICA_082</strain>
    </source>
</reference>
<evidence type="ECO:0000256" key="5">
    <source>
        <dbReference type="SAM" id="SignalP"/>
    </source>
</evidence>
<sequence length="126" mass="13068">MKHGIKALLITLTVACSALSYSALAAPAAGAKPPITQSKSDASSSLQAKAQDSAKTTEEEGGARISINSASAEDLARVMNGVGLKKAQAIVSYRDEYGPFKTLEDLKQVPGMGGALVERNLAHLKL</sequence>
<proteinExistence type="predicted"/>
<evidence type="ECO:0000256" key="3">
    <source>
        <dbReference type="ARBA" id="ARBA00070757"/>
    </source>
</evidence>
<feature type="domain" description="Helix-hairpin-helix DNA-binding motif class 1" evidence="6">
    <location>
        <begin position="104"/>
        <end position="123"/>
    </location>
</feature>
<feature type="region of interest" description="Disordered" evidence="4">
    <location>
        <begin position="28"/>
        <end position="66"/>
    </location>
</feature>
<dbReference type="OrthoDB" id="7510573at2"/>
<dbReference type="EMBL" id="FMAY01000003">
    <property type="protein sequence ID" value="SCB96139.1"/>
    <property type="molecule type" value="Genomic_DNA"/>
</dbReference>
<dbReference type="GO" id="GO:0015627">
    <property type="term" value="C:type II protein secretion system complex"/>
    <property type="evidence" value="ECO:0007669"/>
    <property type="project" value="TreeGrafter"/>
</dbReference>
<feature type="compositionally biased region" description="Polar residues" evidence="4">
    <location>
        <begin position="35"/>
        <end position="54"/>
    </location>
</feature>
<dbReference type="PANTHER" id="PTHR21180:SF32">
    <property type="entry name" value="ENDONUCLEASE_EXONUCLEASE_PHOSPHATASE FAMILY DOMAIN-CONTAINING PROTEIN 1"/>
    <property type="match status" value="1"/>
</dbReference>
<feature type="domain" description="Helix-hairpin-helix DNA-binding motif class 1" evidence="6">
    <location>
        <begin position="74"/>
        <end position="93"/>
    </location>
</feature>
<evidence type="ECO:0000259" key="6">
    <source>
        <dbReference type="SMART" id="SM00278"/>
    </source>
</evidence>
<dbReference type="SMART" id="SM00278">
    <property type="entry name" value="HhH1"/>
    <property type="match status" value="2"/>
</dbReference>
<dbReference type="RefSeq" id="WP_088236766.1">
    <property type="nucleotide sequence ID" value="NZ_FMAY01000003.1"/>
</dbReference>
<name>A0A1C4ANE3_9ENTR</name>
<protein>
    <recommendedName>
        <fullName evidence="3">Uncharacterized protein YbaV</fullName>
    </recommendedName>
</protein>
<evidence type="ECO:0000256" key="1">
    <source>
        <dbReference type="ARBA" id="ARBA00022729"/>
    </source>
</evidence>
<dbReference type="AlphaFoldDB" id="A0A1C4ANE3"/>
<dbReference type="FunFam" id="1.10.150.280:FF:000001">
    <property type="entry name" value="Competence protein ComEA helix-hairpin-helix repeat region"/>
    <property type="match status" value="1"/>
</dbReference>
<gene>
    <name evidence="7" type="ORF">GA0061071_103203</name>
</gene>
<organism evidence="7 8">
    <name type="scientific">Kosakonia oryzendophytica</name>
    <dbReference type="NCBI Taxonomy" id="1005665"/>
    <lineage>
        <taxon>Bacteria</taxon>
        <taxon>Pseudomonadati</taxon>
        <taxon>Pseudomonadota</taxon>
        <taxon>Gammaproteobacteria</taxon>
        <taxon>Enterobacterales</taxon>
        <taxon>Enterobacteriaceae</taxon>
        <taxon>Kosakonia</taxon>
    </lineage>
</organism>
<feature type="signal peptide" evidence="5">
    <location>
        <begin position="1"/>
        <end position="25"/>
    </location>
</feature>
<dbReference type="SUPFAM" id="SSF47781">
    <property type="entry name" value="RuvA domain 2-like"/>
    <property type="match status" value="1"/>
</dbReference>
<evidence type="ECO:0000313" key="8">
    <source>
        <dbReference type="Proteomes" id="UP000198975"/>
    </source>
</evidence>
<dbReference type="GO" id="GO:0015628">
    <property type="term" value="P:protein secretion by the type II secretion system"/>
    <property type="evidence" value="ECO:0007669"/>
    <property type="project" value="TreeGrafter"/>
</dbReference>
<dbReference type="Proteomes" id="UP000198975">
    <property type="component" value="Unassembled WGS sequence"/>
</dbReference>
<dbReference type="InterPro" id="IPR010994">
    <property type="entry name" value="RuvA_2-like"/>
</dbReference>
<evidence type="ECO:0000256" key="4">
    <source>
        <dbReference type="SAM" id="MobiDB-lite"/>
    </source>
</evidence>
<keyword evidence="8" id="KW-1185">Reference proteome</keyword>
<feature type="chain" id="PRO_5008688830" description="Uncharacterized protein YbaV" evidence="5">
    <location>
        <begin position="26"/>
        <end position="126"/>
    </location>
</feature>
<dbReference type="GO" id="GO:0003677">
    <property type="term" value="F:DNA binding"/>
    <property type="evidence" value="ECO:0007669"/>
    <property type="project" value="InterPro"/>
</dbReference>
<dbReference type="GO" id="GO:0006281">
    <property type="term" value="P:DNA repair"/>
    <property type="evidence" value="ECO:0007669"/>
    <property type="project" value="InterPro"/>
</dbReference>
<dbReference type="NCBIfam" id="TIGR00426">
    <property type="entry name" value="competence protein ComEA helix-hairpin-helix repeat region"/>
    <property type="match status" value="1"/>
</dbReference>
<evidence type="ECO:0000313" key="7">
    <source>
        <dbReference type="EMBL" id="SCB96139.1"/>
    </source>
</evidence>
<dbReference type="PANTHER" id="PTHR21180">
    <property type="entry name" value="ENDONUCLEASE/EXONUCLEASE/PHOSPHATASE FAMILY DOMAIN-CONTAINING PROTEIN 1"/>
    <property type="match status" value="1"/>
</dbReference>
<dbReference type="InterPro" id="IPR051675">
    <property type="entry name" value="Endo/Exo/Phosphatase_dom_1"/>
</dbReference>
<evidence type="ECO:0000256" key="2">
    <source>
        <dbReference type="ARBA" id="ARBA00022737"/>
    </source>
</evidence>